<evidence type="ECO:0000259" key="12">
    <source>
        <dbReference type="Pfam" id="PF07730"/>
    </source>
</evidence>
<dbReference type="EMBL" id="JBHSXS010000037">
    <property type="protein sequence ID" value="MFC6885403.1"/>
    <property type="molecule type" value="Genomic_DNA"/>
</dbReference>
<comment type="catalytic activity">
    <reaction evidence="1">
        <text>ATP + protein L-histidine = ADP + protein N-phospho-L-histidine.</text>
        <dbReference type="EC" id="2.7.13.3"/>
    </reaction>
</comment>
<dbReference type="EC" id="2.7.13.3" evidence="2"/>
<dbReference type="SUPFAM" id="SSF55874">
    <property type="entry name" value="ATPase domain of HSP90 chaperone/DNA topoisomerase II/histidine kinase"/>
    <property type="match status" value="1"/>
</dbReference>
<keyword evidence="10" id="KW-0472">Membrane</keyword>
<sequence length="439" mass="45430">MPFPISGVARRARRTPVWLADAAIAAVVAVVLAIMIHEATEPHSRPPDAQAYALAVLMALPLLVQRRRPVAAMLLASLGLFVYYTAGYPGISPTTVLAVPSYTAVVAGHLRWATGIYTMFFTLGYAIVVATEQTPALMALAEFLTHLSLAVAVVLLAEVVRSRRALAAETRERLRLAEDEHEREAARRVAEDRVRIARELHDTVAHSMATITVQAGSALHRLGDREDEVRPALAAIRTTSKEALRQMRSTLGVLRSSAEDGPGGPHGPDGPDGPDGLGGDRLGLGRLPALLDAVRAAGVPVELDVAGEAAPLAPPVDHAAYRIVQESLTNVLRHAGSGVSARVSLAYGDGAVELKITDDGRRSGDAGTAASWNGAARPGGGHGLNGMRERARAVGGSFTAGPGNGGFVVEARLPCGDPAPARTAGAGATGAAGAEGAGP</sequence>
<feature type="domain" description="Signal transduction histidine kinase subgroup 3 dimerisation and phosphoacceptor" evidence="12">
    <location>
        <begin position="193"/>
        <end position="258"/>
    </location>
</feature>
<evidence type="ECO:0000256" key="1">
    <source>
        <dbReference type="ARBA" id="ARBA00000085"/>
    </source>
</evidence>
<feature type="transmembrane region" description="Helical" evidence="10">
    <location>
        <begin position="49"/>
        <end position="64"/>
    </location>
</feature>
<organism evidence="13 14">
    <name type="scientific">Actinomadura yumaensis</name>
    <dbReference type="NCBI Taxonomy" id="111807"/>
    <lineage>
        <taxon>Bacteria</taxon>
        <taxon>Bacillati</taxon>
        <taxon>Actinomycetota</taxon>
        <taxon>Actinomycetes</taxon>
        <taxon>Streptosporangiales</taxon>
        <taxon>Thermomonosporaceae</taxon>
        <taxon>Actinomadura</taxon>
    </lineage>
</organism>
<protein>
    <recommendedName>
        <fullName evidence="2">histidine kinase</fullName>
        <ecNumber evidence="2">2.7.13.3</ecNumber>
    </recommendedName>
</protein>
<keyword evidence="3" id="KW-0597">Phosphoprotein</keyword>
<dbReference type="RefSeq" id="WP_160819485.1">
    <property type="nucleotide sequence ID" value="NZ_JBHSXS010000037.1"/>
</dbReference>
<keyword evidence="7" id="KW-0067">ATP-binding</keyword>
<feature type="transmembrane region" description="Helical" evidence="10">
    <location>
        <begin position="71"/>
        <end position="91"/>
    </location>
</feature>
<evidence type="ECO:0000256" key="4">
    <source>
        <dbReference type="ARBA" id="ARBA00022679"/>
    </source>
</evidence>
<dbReference type="Gene3D" id="1.20.5.1930">
    <property type="match status" value="1"/>
</dbReference>
<dbReference type="Gene3D" id="3.30.565.10">
    <property type="entry name" value="Histidine kinase-like ATPase, C-terminal domain"/>
    <property type="match status" value="1"/>
</dbReference>
<dbReference type="InterPro" id="IPR003594">
    <property type="entry name" value="HATPase_dom"/>
</dbReference>
<evidence type="ECO:0000256" key="2">
    <source>
        <dbReference type="ARBA" id="ARBA00012438"/>
    </source>
</evidence>
<dbReference type="CDD" id="cd16917">
    <property type="entry name" value="HATPase_UhpB-NarQ-NarX-like"/>
    <property type="match status" value="1"/>
</dbReference>
<dbReference type="Pfam" id="PF07730">
    <property type="entry name" value="HisKA_3"/>
    <property type="match status" value="1"/>
</dbReference>
<evidence type="ECO:0000256" key="3">
    <source>
        <dbReference type="ARBA" id="ARBA00022553"/>
    </source>
</evidence>
<dbReference type="Pfam" id="PF02518">
    <property type="entry name" value="HATPase_c"/>
    <property type="match status" value="1"/>
</dbReference>
<feature type="domain" description="Histidine kinase/HSP90-like ATPase" evidence="11">
    <location>
        <begin position="320"/>
        <end position="414"/>
    </location>
</feature>
<dbReference type="InterPro" id="IPR036890">
    <property type="entry name" value="HATPase_C_sf"/>
</dbReference>
<evidence type="ECO:0000256" key="9">
    <source>
        <dbReference type="SAM" id="MobiDB-lite"/>
    </source>
</evidence>
<comment type="caution">
    <text evidence="13">The sequence shown here is derived from an EMBL/GenBank/DDBJ whole genome shotgun (WGS) entry which is preliminary data.</text>
</comment>
<gene>
    <name evidence="13" type="ORF">ACFQKB_36985</name>
</gene>
<feature type="region of interest" description="Disordered" evidence="9">
    <location>
        <begin position="255"/>
        <end position="281"/>
    </location>
</feature>
<keyword evidence="10" id="KW-0812">Transmembrane</keyword>
<accession>A0ABW2CWD5</accession>
<evidence type="ECO:0000256" key="6">
    <source>
        <dbReference type="ARBA" id="ARBA00022777"/>
    </source>
</evidence>
<feature type="region of interest" description="Disordered" evidence="9">
    <location>
        <begin position="420"/>
        <end position="439"/>
    </location>
</feature>
<dbReference type="Proteomes" id="UP001596380">
    <property type="component" value="Unassembled WGS sequence"/>
</dbReference>
<keyword evidence="6 13" id="KW-0418">Kinase</keyword>
<evidence type="ECO:0000256" key="8">
    <source>
        <dbReference type="ARBA" id="ARBA00023012"/>
    </source>
</evidence>
<reference evidence="14" key="1">
    <citation type="journal article" date="2019" name="Int. J. Syst. Evol. Microbiol.">
        <title>The Global Catalogue of Microorganisms (GCM) 10K type strain sequencing project: providing services to taxonomists for standard genome sequencing and annotation.</title>
        <authorList>
            <consortium name="The Broad Institute Genomics Platform"/>
            <consortium name="The Broad Institute Genome Sequencing Center for Infectious Disease"/>
            <person name="Wu L."/>
            <person name="Ma J."/>
        </authorList>
    </citation>
    <scope>NUCLEOTIDE SEQUENCE [LARGE SCALE GENOMIC DNA]</scope>
    <source>
        <strain evidence="14">JCM 3369</strain>
    </source>
</reference>
<dbReference type="GO" id="GO:0016301">
    <property type="term" value="F:kinase activity"/>
    <property type="evidence" value="ECO:0007669"/>
    <property type="project" value="UniProtKB-KW"/>
</dbReference>
<feature type="compositionally biased region" description="Gly residues" evidence="9">
    <location>
        <begin position="427"/>
        <end position="439"/>
    </location>
</feature>
<keyword evidence="4" id="KW-0808">Transferase</keyword>
<feature type="transmembrane region" description="Helical" evidence="10">
    <location>
        <begin position="137"/>
        <end position="157"/>
    </location>
</feature>
<feature type="region of interest" description="Disordered" evidence="9">
    <location>
        <begin position="359"/>
        <end position="387"/>
    </location>
</feature>
<keyword evidence="5" id="KW-0547">Nucleotide-binding</keyword>
<evidence type="ECO:0000313" key="13">
    <source>
        <dbReference type="EMBL" id="MFC6885403.1"/>
    </source>
</evidence>
<dbReference type="InterPro" id="IPR011712">
    <property type="entry name" value="Sig_transdc_His_kin_sub3_dim/P"/>
</dbReference>
<keyword evidence="8" id="KW-0902">Two-component regulatory system</keyword>
<evidence type="ECO:0000313" key="14">
    <source>
        <dbReference type="Proteomes" id="UP001596380"/>
    </source>
</evidence>
<evidence type="ECO:0000256" key="7">
    <source>
        <dbReference type="ARBA" id="ARBA00022840"/>
    </source>
</evidence>
<feature type="transmembrane region" description="Helical" evidence="10">
    <location>
        <begin position="111"/>
        <end position="130"/>
    </location>
</feature>
<keyword evidence="10" id="KW-1133">Transmembrane helix</keyword>
<dbReference type="PANTHER" id="PTHR24421">
    <property type="entry name" value="NITRATE/NITRITE SENSOR PROTEIN NARX-RELATED"/>
    <property type="match status" value="1"/>
</dbReference>
<evidence type="ECO:0000256" key="10">
    <source>
        <dbReference type="SAM" id="Phobius"/>
    </source>
</evidence>
<name>A0ABW2CWD5_9ACTN</name>
<proteinExistence type="predicted"/>
<keyword evidence="14" id="KW-1185">Reference proteome</keyword>
<evidence type="ECO:0000256" key="5">
    <source>
        <dbReference type="ARBA" id="ARBA00022741"/>
    </source>
</evidence>
<dbReference type="PANTHER" id="PTHR24421:SF10">
    <property type="entry name" value="NITRATE_NITRITE SENSOR PROTEIN NARQ"/>
    <property type="match status" value="1"/>
</dbReference>
<evidence type="ECO:0000259" key="11">
    <source>
        <dbReference type="Pfam" id="PF02518"/>
    </source>
</evidence>
<dbReference type="InterPro" id="IPR050482">
    <property type="entry name" value="Sensor_HK_TwoCompSys"/>
</dbReference>
<feature type="transmembrane region" description="Helical" evidence="10">
    <location>
        <begin position="17"/>
        <end position="37"/>
    </location>
</feature>